<keyword evidence="10" id="KW-1185">Reference proteome</keyword>
<dbReference type="Proteomes" id="UP000000391">
    <property type="component" value="Chromosome"/>
</dbReference>
<reference evidence="9 10" key="1">
    <citation type="submission" date="2010-06" db="EMBL/GenBank/DDBJ databases">
        <title>Complete sequence chromosome of Methanohalobium evestigatum Z-7303.</title>
        <authorList>
            <consortium name="US DOE Joint Genome Institute"/>
            <person name="Lucas S."/>
            <person name="Copeland A."/>
            <person name="Lapidus A."/>
            <person name="Cheng J.-F."/>
            <person name="Bruce D."/>
            <person name="Goodwin L."/>
            <person name="Pitluck S."/>
            <person name="Saunders E."/>
            <person name="Detter J.C."/>
            <person name="Han C."/>
            <person name="Tapia R."/>
            <person name="Land M."/>
            <person name="Hauser L."/>
            <person name="Kyrpides N."/>
            <person name="Mikhailova N."/>
            <person name="Sieprawska-Lupa M."/>
            <person name="Whitman W.B."/>
            <person name="Anderson I."/>
            <person name="Woyke T."/>
        </authorList>
    </citation>
    <scope>NUCLEOTIDE SEQUENCE [LARGE SCALE GENOMIC DNA]</scope>
    <source>
        <strain evidence="10">ATCC BAA-1072 / DSM 3721 / NBRC 107634 / OCM 161 / Z-7303</strain>
    </source>
</reference>
<dbReference type="AlphaFoldDB" id="D7EBP1"/>
<dbReference type="EC" id="4.2.1.182" evidence="7"/>
<dbReference type="Gene3D" id="3.50.30.10">
    <property type="entry name" value="Phosphohistidine domain"/>
    <property type="match status" value="1"/>
</dbReference>
<dbReference type="InterPro" id="IPR012016">
    <property type="entry name" value="PMDh-S-like"/>
</dbReference>
<evidence type="ECO:0000256" key="2">
    <source>
        <dbReference type="ARBA" id="ARBA00023229"/>
    </source>
</evidence>
<dbReference type="SUPFAM" id="SSF52016">
    <property type="entry name" value="LeuD/IlvD-like"/>
    <property type="match status" value="1"/>
</dbReference>
<protein>
    <recommendedName>
        <fullName evidence="7">Phosphomevalonate dehydratase small subunit</fullName>
        <shortName evidence="7">PMDh small subunit</shortName>
        <shortName evidence="7">PMDh-S</shortName>
        <ecNumber evidence="7">4.2.1.182</ecNumber>
    </recommendedName>
</protein>
<dbReference type="HOGENOM" id="CLU_141583_2_0_2"/>
<dbReference type="PIRSF" id="PIRSF004966">
    <property type="entry name" value="UCP004966"/>
    <property type="match status" value="1"/>
</dbReference>
<evidence type="ECO:0000259" key="8">
    <source>
        <dbReference type="Pfam" id="PF01989"/>
    </source>
</evidence>
<comment type="function">
    <text evidence="5 7">Component of a hydro-lyase that catalyzes the dehydration of mevalonate 5-phosphate (MVA5P) to form trans-anhydromevalonate 5-phosphate (tAHMP). Involved in the archaeal mevalonate (MVA) pathway, which provides fundamental precursors for isoprenoid biosynthesis, such as isopentenyl diphosphate (IPP) and dimethylallyl diphosphate (DMAPP).</text>
</comment>
<organism evidence="9 10">
    <name type="scientific">Methanohalobium evestigatum (strain ATCC BAA-1072 / DSM 3721 / NBRC 107634 / OCM 161 / Z-7303)</name>
    <dbReference type="NCBI Taxonomy" id="644295"/>
    <lineage>
        <taxon>Archaea</taxon>
        <taxon>Methanobacteriati</taxon>
        <taxon>Methanobacteriota</taxon>
        <taxon>Stenosarchaea group</taxon>
        <taxon>Methanomicrobia</taxon>
        <taxon>Methanosarcinales</taxon>
        <taxon>Methanosarcinaceae</taxon>
        <taxon>Methanohalobium</taxon>
    </lineage>
</organism>
<gene>
    <name evidence="9" type="ordered locus">Metev_2054</name>
</gene>
<dbReference type="GO" id="GO:0016836">
    <property type="term" value="F:hydro-lyase activity"/>
    <property type="evidence" value="ECO:0007669"/>
    <property type="project" value="UniProtKB-UniRule"/>
</dbReference>
<feature type="domain" description="Phosphomevalonate dehydratase small subunit-like" evidence="8">
    <location>
        <begin position="27"/>
        <end position="106"/>
    </location>
</feature>
<comment type="pathway">
    <text evidence="1 7">Isoprenoid biosynthesis; isopentenyl diphosphate biosynthesis via mevalonate pathway.</text>
</comment>
<dbReference type="OrthoDB" id="18062at2157"/>
<proteinExistence type="inferred from homology"/>
<sequence>METTKINCRKISRGVAEGEVLITDNSISFLGNVDPESGIVVEPGHELYNKSIKDKVLVFPQGKGSTVGSYVLYQLSKNDVAPAAMINIESEPIVAVGAIISGIPLVDKLERDPYTLLKNGYRVKVDGSNGFIEIKDYNHQN</sequence>
<feature type="active site" description="Proton acceptor" evidence="7">
    <location>
        <position position="65"/>
    </location>
</feature>
<comment type="similarity">
    <text evidence="7">Belongs to the AcnX type II small subunit family.</text>
</comment>
<accession>D7EBP1</accession>
<dbReference type="EMBL" id="CP002069">
    <property type="protein sequence ID" value="ADI74883.1"/>
    <property type="molecule type" value="Genomic_DNA"/>
</dbReference>
<dbReference type="STRING" id="644295.Metev_2054"/>
<dbReference type="GO" id="GO:0019287">
    <property type="term" value="P:isopentenyl diphosphate biosynthetic process, mevalonate pathway"/>
    <property type="evidence" value="ECO:0007669"/>
    <property type="project" value="UniProtKB-UniRule"/>
</dbReference>
<keyword evidence="2 7" id="KW-0414">Isoprene biosynthesis</keyword>
<dbReference type="InterPro" id="IPR020794">
    <property type="entry name" value="PMDh_S"/>
</dbReference>
<dbReference type="RefSeq" id="WP_013195448.1">
    <property type="nucleotide sequence ID" value="NC_014253.1"/>
</dbReference>
<dbReference type="CDD" id="cd01356">
    <property type="entry name" value="AcnX_swivel"/>
    <property type="match status" value="1"/>
</dbReference>
<evidence type="ECO:0000256" key="7">
    <source>
        <dbReference type="HAMAP-Rule" id="MF_00078"/>
    </source>
</evidence>
<evidence type="ECO:0000256" key="3">
    <source>
        <dbReference type="ARBA" id="ARBA00023239"/>
    </source>
</evidence>
<keyword evidence="3 7" id="KW-0456">Lyase</keyword>
<name>D7EBP1_METEZ</name>
<dbReference type="Pfam" id="PF01989">
    <property type="entry name" value="AcnX_swivel_put"/>
    <property type="match status" value="1"/>
</dbReference>
<comment type="subunit">
    <text evidence="6 7">Heterodimer composed of a large subunit (PMDh-L) and a small subunit (PMDh-S).</text>
</comment>
<evidence type="ECO:0000256" key="6">
    <source>
        <dbReference type="ARBA" id="ARBA00046520"/>
    </source>
</evidence>
<dbReference type="HAMAP" id="MF_00078">
    <property type="entry name" value="PMDh_S"/>
    <property type="match status" value="1"/>
</dbReference>
<dbReference type="PANTHER" id="PTHR36577:SF3">
    <property type="entry name" value="DUF521 DOMAIN PROTEIN (AFU_ORTHOLOGUE AFUA_6G00490)"/>
    <property type="match status" value="1"/>
</dbReference>
<dbReference type="GeneID" id="9347714"/>
<evidence type="ECO:0000256" key="1">
    <source>
        <dbReference type="ARBA" id="ARBA00005092"/>
    </source>
</evidence>
<dbReference type="NCBIfam" id="NF003046">
    <property type="entry name" value="PRK03955.1"/>
    <property type="match status" value="1"/>
</dbReference>
<dbReference type="KEGG" id="mev:Metev_2054"/>
<evidence type="ECO:0000256" key="4">
    <source>
        <dbReference type="ARBA" id="ARBA00045120"/>
    </source>
</evidence>
<evidence type="ECO:0000313" key="9">
    <source>
        <dbReference type="EMBL" id="ADI74883.1"/>
    </source>
</evidence>
<dbReference type="PANTHER" id="PTHR36577">
    <property type="entry name" value="DUF521 DOMAIN PROTEIN (AFU_ORTHOLOGUE AFUA_6G00490)"/>
    <property type="match status" value="1"/>
</dbReference>
<evidence type="ECO:0000256" key="5">
    <source>
        <dbReference type="ARBA" id="ARBA00045299"/>
    </source>
</evidence>
<comment type="catalytic activity">
    <reaction evidence="4">
        <text>(R)-5-phosphomevalonate = (2E)-3-methyl-5-phosphooxypent-2-enoate + H2O</text>
        <dbReference type="Rhea" id="RHEA:78975"/>
        <dbReference type="ChEBI" id="CHEBI:15377"/>
        <dbReference type="ChEBI" id="CHEBI:58146"/>
        <dbReference type="ChEBI" id="CHEBI:229665"/>
        <dbReference type="EC" id="4.2.1.182"/>
    </reaction>
    <physiologicalReaction direction="left-to-right" evidence="4">
        <dbReference type="Rhea" id="RHEA:78976"/>
    </physiologicalReaction>
</comment>
<dbReference type="InterPro" id="IPR002840">
    <property type="entry name" value="PMDh-S-like_dom"/>
</dbReference>
<evidence type="ECO:0000313" key="10">
    <source>
        <dbReference type="Proteomes" id="UP000000391"/>
    </source>
</evidence>